<evidence type="ECO:0008006" key="4">
    <source>
        <dbReference type="Google" id="ProtNLM"/>
    </source>
</evidence>
<evidence type="ECO:0000313" key="2">
    <source>
        <dbReference type="EMBL" id="KXL53676.1"/>
    </source>
</evidence>
<organism evidence="2 3">
    <name type="scientific">Anaerotignum neopropionicum</name>
    <dbReference type="NCBI Taxonomy" id="36847"/>
    <lineage>
        <taxon>Bacteria</taxon>
        <taxon>Bacillati</taxon>
        <taxon>Bacillota</taxon>
        <taxon>Clostridia</taxon>
        <taxon>Lachnospirales</taxon>
        <taxon>Anaerotignaceae</taxon>
        <taxon>Anaerotignum</taxon>
    </lineage>
</organism>
<keyword evidence="1" id="KW-0175">Coiled coil</keyword>
<dbReference type="OrthoDB" id="1931779at2"/>
<protein>
    <recommendedName>
        <fullName evidence="4">DUF4315 family protein</fullName>
    </recommendedName>
</protein>
<name>A0A136WGI3_9FIRM</name>
<dbReference type="Proteomes" id="UP000070539">
    <property type="component" value="Unassembled WGS sequence"/>
</dbReference>
<dbReference type="Pfam" id="PF14193">
    <property type="entry name" value="DUF4315"/>
    <property type="match status" value="1"/>
</dbReference>
<reference evidence="2 3" key="1">
    <citation type="submission" date="2016-01" db="EMBL/GenBank/DDBJ databases">
        <title>Genome sequence of Clostridium neopropionicum X4, DSM-3847.</title>
        <authorList>
            <person name="Poehlein A."/>
            <person name="Beck M.H."/>
            <person name="Bengelsdorf F.R."/>
            <person name="Daniel R."/>
            <person name="Duerre P."/>
        </authorList>
    </citation>
    <scope>NUCLEOTIDE SEQUENCE [LARGE SCALE GENOMIC DNA]</scope>
    <source>
        <strain evidence="2 3">DSM-3847</strain>
    </source>
</reference>
<evidence type="ECO:0000313" key="3">
    <source>
        <dbReference type="Proteomes" id="UP000070539"/>
    </source>
</evidence>
<dbReference type="RefSeq" id="WP_066085138.1">
    <property type="nucleotide sequence ID" value="NZ_LRVM01000002.1"/>
</dbReference>
<dbReference type="InterPro" id="IPR025464">
    <property type="entry name" value="DUF4315"/>
</dbReference>
<feature type="coiled-coil region" evidence="1">
    <location>
        <begin position="5"/>
        <end position="39"/>
    </location>
</feature>
<proteinExistence type="predicted"/>
<dbReference type="STRING" id="36847.CLNEO_09020"/>
<dbReference type="EMBL" id="LRVM01000002">
    <property type="protein sequence ID" value="KXL53676.1"/>
    <property type="molecule type" value="Genomic_DNA"/>
</dbReference>
<accession>A0A136WGI3</accession>
<dbReference type="AlphaFoldDB" id="A0A136WGI3"/>
<evidence type="ECO:0000256" key="1">
    <source>
        <dbReference type="SAM" id="Coils"/>
    </source>
</evidence>
<keyword evidence="3" id="KW-1185">Reference proteome</keyword>
<comment type="caution">
    <text evidence="2">The sequence shown here is derived from an EMBL/GenBank/DDBJ whole genome shotgun (WGS) entry which is preliminary data.</text>
</comment>
<gene>
    <name evidence="2" type="ORF">CLNEO_09020</name>
</gene>
<sequence length="79" mass="9375">MQNKLTKIKKDIHRTEEKITEYQSKLKSLQKEKTDLENLMMIDVLRKHKVNHNDLPTILQIFEEEKGSSVPLKINNTEE</sequence>